<comment type="caution">
    <text evidence="2">The sequence shown here is derived from an EMBL/GenBank/DDBJ whole genome shotgun (WGS) entry which is preliminary data.</text>
</comment>
<dbReference type="OrthoDB" id="3205299at2759"/>
<reference evidence="2 3" key="1">
    <citation type="journal article" date="2010" name="Proc. Natl. Acad. Sci. U.S.A.">
        <title>Insights into evolution of multicellular fungi from the assembled chromosomes of the mushroom Coprinopsis cinerea (Coprinus cinereus).</title>
        <authorList>
            <person name="Stajich J.E."/>
            <person name="Wilke S.K."/>
            <person name="Ahren D."/>
            <person name="Au C.H."/>
            <person name="Birren B.W."/>
            <person name="Borodovsky M."/>
            <person name="Burns C."/>
            <person name="Canback B."/>
            <person name="Casselton L.A."/>
            <person name="Cheng C.K."/>
            <person name="Deng J."/>
            <person name="Dietrich F.S."/>
            <person name="Fargo D.C."/>
            <person name="Farman M.L."/>
            <person name="Gathman A.C."/>
            <person name="Goldberg J."/>
            <person name="Guigo R."/>
            <person name="Hoegger P.J."/>
            <person name="Hooker J.B."/>
            <person name="Huggins A."/>
            <person name="James T.Y."/>
            <person name="Kamada T."/>
            <person name="Kilaru S."/>
            <person name="Kodira C."/>
            <person name="Kues U."/>
            <person name="Kupfer D."/>
            <person name="Kwan H.S."/>
            <person name="Lomsadze A."/>
            <person name="Li W."/>
            <person name="Lilly W.W."/>
            <person name="Ma L.J."/>
            <person name="Mackey A.J."/>
            <person name="Manning G."/>
            <person name="Martin F."/>
            <person name="Muraguchi H."/>
            <person name="Natvig D.O."/>
            <person name="Palmerini H."/>
            <person name="Ramesh M.A."/>
            <person name="Rehmeyer C.J."/>
            <person name="Roe B.A."/>
            <person name="Shenoy N."/>
            <person name="Stanke M."/>
            <person name="Ter-Hovhannisyan V."/>
            <person name="Tunlid A."/>
            <person name="Velagapudi R."/>
            <person name="Vision T.J."/>
            <person name="Zeng Q."/>
            <person name="Zolan M.E."/>
            <person name="Pukkila P.J."/>
        </authorList>
    </citation>
    <scope>NUCLEOTIDE SEQUENCE [LARGE SCALE GENOMIC DNA]</scope>
    <source>
        <strain evidence="3">Okayama-7 / 130 / ATCC MYA-4618 / FGSC 9003</strain>
    </source>
</reference>
<dbReference type="Proteomes" id="UP000001861">
    <property type="component" value="Unassembled WGS sequence"/>
</dbReference>
<dbReference type="OMA" id="QRSVSYE"/>
<accession>D6RJY4</accession>
<evidence type="ECO:0000313" key="2">
    <source>
        <dbReference type="EMBL" id="EFI28663.1"/>
    </source>
</evidence>
<feature type="compositionally biased region" description="Polar residues" evidence="1">
    <location>
        <begin position="8"/>
        <end position="26"/>
    </location>
</feature>
<dbReference type="RefSeq" id="XP_002912157.1">
    <property type="nucleotide sequence ID" value="XM_002912111.1"/>
</dbReference>
<evidence type="ECO:0000313" key="3">
    <source>
        <dbReference type="Proteomes" id="UP000001861"/>
    </source>
</evidence>
<name>D6RJY4_COPC7</name>
<gene>
    <name evidence="2" type="ORF">CC1G_13689</name>
</gene>
<sequence>MPSIVPLQRSQSAPQPIASLVQTSTSDARRQPLPRTVSHEQVQKHKCPPHMKPLTSTLATGPASPMNVDQEDPFNLLTFFPPGIGRRDDWHWLRGEALAEEVEEASIDVEGDDGGDSPAIFVPTEDRHMSEAIKGEDKLGILSFGYRDSHNDDDDEDDLDDVEIVDETGRFEPEIETWEDLYEAHRRRRMGGKSVPAVEPCSELFFGDGRVL</sequence>
<dbReference type="HOGENOM" id="CLU_1299639_0_0_1"/>
<feature type="region of interest" description="Disordered" evidence="1">
    <location>
        <begin position="1"/>
        <end position="64"/>
    </location>
</feature>
<protein>
    <submittedName>
        <fullName evidence="2">Uncharacterized protein</fullName>
    </submittedName>
</protein>
<dbReference type="KEGG" id="cci:CC1G_13689"/>
<dbReference type="VEuPathDB" id="FungiDB:CC1G_13689"/>
<dbReference type="eggNOG" id="ENOG502SXTQ">
    <property type="taxonomic scope" value="Eukaryota"/>
</dbReference>
<dbReference type="GeneID" id="6018141"/>
<proteinExistence type="predicted"/>
<dbReference type="InParanoid" id="D6RJY4"/>
<evidence type="ECO:0000256" key="1">
    <source>
        <dbReference type="SAM" id="MobiDB-lite"/>
    </source>
</evidence>
<dbReference type="AlphaFoldDB" id="D6RJY4"/>
<keyword evidence="3" id="KW-1185">Reference proteome</keyword>
<dbReference type="EMBL" id="AACS02000001">
    <property type="protein sequence ID" value="EFI28663.1"/>
    <property type="molecule type" value="Genomic_DNA"/>
</dbReference>
<organism evidence="2 3">
    <name type="scientific">Coprinopsis cinerea (strain Okayama-7 / 130 / ATCC MYA-4618 / FGSC 9003)</name>
    <name type="common">Inky cap fungus</name>
    <name type="synonym">Hormographiella aspergillata</name>
    <dbReference type="NCBI Taxonomy" id="240176"/>
    <lineage>
        <taxon>Eukaryota</taxon>
        <taxon>Fungi</taxon>
        <taxon>Dikarya</taxon>
        <taxon>Basidiomycota</taxon>
        <taxon>Agaricomycotina</taxon>
        <taxon>Agaricomycetes</taxon>
        <taxon>Agaricomycetidae</taxon>
        <taxon>Agaricales</taxon>
        <taxon>Agaricineae</taxon>
        <taxon>Psathyrellaceae</taxon>
        <taxon>Coprinopsis</taxon>
    </lineage>
</organism>